<feature type="region of interest" description="Disordered" evidence="1">
    <location>
        <begin position="154"/>
        <end position="217"/>
    </location>
</feature>
<feature type="region of interest" description="Disordered" evidence="1">
    <location>
        <begin position="76"/>
        <end position="139"/>
    </location>
</feature>
<comment type="caution">
    <text evidence="2">The sequence shown here is derived from an EMBL/GenBank/DDBJ whole genome shotgun (WGS) entry which is preliminary data.</text>
</comment>
<evidence type="ECO:0000313" key="3">
    <source>
        <dbReference type="Proteomes" id="UP001296104"/>
    </source>
</evidence>
<dbReference type="EMBL" id="CAVMBE010000071">
    <property type="protein sequence ID" value="CAK4032816.1"/>
    <property type="molecule type" value="Genomic_DNA"/>
</dbReference>
<feature type="compositionally biased region" description="Low complexity" evidence="1">
    <location>
        <begin position="161"/>
        <end position="177"/>
    </location>
</feature>
<feature type="compositionally biased region" description="Polar residues" evidence="1">
    <location>
        <begin position="330"/>
        <end position="363"/>
    </location>
</feature>
<accession>A0AAI8Z5M6</accession>
<proteinExistence type="predicted"/>
<feature type="compositionally biased region" description="Low complexity" evidence="1">
    <location>
        <begin position="256"/>
        <end position="272"/>
    </location>
</feature>
<feature type="compositionally biased region" description="Polar residues" evidence="1">
    <location>
        <begin position="116"/>
        <end position="125"/>
    </location>
</feature>
<feature type="region of interest" description="Disordered" evidence="1">
    <location>
        <begin position="399"/>
        <end position="558"/>
    </location>
</feature>
<sequence length="558" mass="60359">MHFFMGWATWEKLVFVSTAGPEFRNAASLACMTSPANSCIEILACAIFVTVLLGCIKLGYSRWKLRKYMAVAEKERREQGMRRSVSQRRRQEAAEGTDEPFGIKAIERGREVEGVWNSSGHNTPRASREDSGASSLWSDVPLKDRPLLDIEKQDVQPSHDPTGPVSTTGTVPPASSALDHSISRERAVSLPPSRDSSPAAAITRPPKSRHPPSSLSKYDINSHILRQDSATLTLKGIDAVHDAFGTLRGHGDGSGDDNYGSNESSNQSSYGSTDNEPIAASAPRLLNHQPRSRPRQHSSDLDLMQSHRNSQAAETGQFTPRFRRPGPSGDWSNFSRISHTTPTESNDYFSQQRKESPSITDENAVSHAKGKHVSPIDTLPAAVRRSSLPDVTPFAKFCQTAPSSPISPPGIAYDRETPRLRSDSTNIHASAPSSPATVVPLAELPATVPISSPPQPSTQQSPAAPGAVQQTRTSFERRASSVLRGHGTGFEILKAGTLKPVIPGENAVDRPNAGPPVNLHDSSDSRPRSSSTDSRRKLRKKRWPSADGEGGSRTSMTG</sequence>
<feature type="compositionally biased region" description="Polar residues" evidence="1">
    <location>
        <begin position="306"/>
        <end position="318"/>
    </location>
</feature>
<dbReference type="AlphaFoldDB" id="A0AAI8Z5M6"/>
<protein>
    <submittedName>
        <fullName evidence="2">Uncharacterized protein</fullName>
    </submittedName>
</protein>
<keyword evidence="3" id="KW-1185">Reference proteome</keyword>
<organism evidence="2 3">
    <name type="scientific">Lecanosticta acicola</name>
    <dbReference type="NCBI Taxonomy" id="111012"/>
    <lineage>
        <taxon>Eukaryota</taxon>
        <taxon>Fungi</taxon>
        <taxon>Dikarya</taxon>
        <taxon>Ascomycota</taxon>
        <taxon>Pezizomycotina</taxon>
        <taxon>Dothideomycetes</taxon>
        <taxon>Dothideomycetidae</taxon>
        <taxon>Mycosphaerellales</taxon>
        <taxon>Mycosphaerellaceae</taxon>
        <taxon>Lecanosticta</taxon>
    </lineage>
</organism>
<name>A0AAI8Z5M6_9PEZI</name>
<evidence type="ECO:0000256" key="1">
    <source>
        <dbReference type="SAM" id="MobiDB-lite"/>
    </source>
</evidence>
<feature type="compositionally biased region" description="Polar residues" evidence="1">
    <location>
        <begin position="423"/>
        <end position="436"/>
    </location>
</feature>
<dbReference type="Proteomes" id="UP001296104">
    <property type="component" value="Unassembled WGS sequence"/>
</dbReference>
<gene>
    <name evidence="2" type="ORF">LECACI_7A007974</name>
</gene>
<reference evidence="2" key="1">
    <citation type="submission" date="2023-11" db="EMBL/GenBank/DDBJ databases">
        <authorList>
            <person name="Alioto T."/>
            <person name="Alioto T."/>
            <person name="Gomez Garrido J."/>
        </authorList>
    </citation>
    <scope>NUCLEOTIDE SEQUENCE</scope>
</reference>
<feature type="compositionally biased region" description="Basic and acidic residues" evidence="1">
    <location>
        <begin position="413"/>
        <end position="422"/>
    </location>
</feature>
<feature type="compositionally biased region" description="Low complexity" evidence="1">
    <location>
        <begin position="457"/>
        <end position="467"/>
    </location>
</feature>
<evidence type="ECO:0000313" key="2">
    <source>
        <dbReference type="EMBL" id="CAK4032816.1"/>
    </source>
</evidence>
<feature type="region of interest" description="Disordered" evidence="1">
    <location>
        <begin position="248"/>
        <end position="373"/>
    </location>
</feature>